<gene>
    <name evidence="2" type="ORF">AAQM_0365</name>
</gene>
<dbReference type="AlphaFoldDB" id="A0AAE7B0F6"/>
<feature type="compositionally biased region" description="Low complexity" evidence="1">
    <location>
        <begin position="1"/>
        <end position="18"/>
    </location>
</feature>
<dbReference type="RefSeq" id="WP_129094408.1">
    <property type="nucleotide sequence ID" value="NZ_CBCSAE010000001.1"/>
</dbReference>
<dbReference type="PROSITE" id="PS00018">
    <property type="entry name" value="EF_HAND_1"/>
    <property type="match status" value="1"/>
</dbReference>
<name>A0AAE7B0F6_9BACT</name>
<reference evidence="2 3" key="1">
    <citation type="submission" date="2018-07" db="EMBL/GenBank/DDBJ databases">
        <title>Identification of phenol metabolism pathways in Arcobacter.</title>
        <authorList>
            <person name="Miller W.G."/>
            <person name="Yee E."/>
            <person name="Bono J.L."/>
        </authorList>
    </citation>
    <scope>NUCLEOTIDE SEQUENCE [LARGE SCALE GENOMIC DNA]</scope>
    <source>
        <strain evidence="2 3">W63</strain>
    </source>
</reference>
<keyword evidence="3" id="KW-1185">Reference proteome</keyword>
<sequence length="189" mass="21510">MQITSFTNNNYNTSNKTSNLEKTKNNDFESLISSTKSTNETTTQKTEEKDIIVDKSSTQSLYEDIISLLRTGFTVGELKAFEERLKQILKMKEDKDSGKEISIKDIEAALKQLEMEILEAKKNRIGEVIKKASDDTASPSNSNLNSNFDTTLSNITNMLQEIKTSSKNTKQDFDNNKEYDRLRLLLKMS</sequence>
<organism evidence="2 3">
    <name type="scientific">Arcobacter aquimarinus</name>
    <dbReference type="NCBI Taxonomy" id="1315211"/>
    <lineage>
        <taxon>Bacteria</taxon>
        <taxon>Pseudomonadati</taxon>
        <taxon>Campylobacterota</taxon>
        <taxon>Epsilonproteobacteria</taxon>
        <taxon>Campylobacterales</taxon>
        <taxon>Arcobacteraceae</taxon>
        <taxon>Arcobacter</taxon>
    </lineage>
</organism>
<dbReference type="EMBL" id="CP030944">
    <property type="protein sequence ID" value="QKE25138.1"/>
    <property type="molecule type" value="Genomic_DNA"/>
</dbReference>
<dbReference type="Proteomes" id="UP000502065">
    <property type="component" value="Chromosome"/>
</dbReference>
<dbReference type="KEGG" id="aaqi:AAQM_0365"/>
<protein>
    <submittedName>
        <fullName evidence="2">Uncharacterized protein</fullName>
    </submittedName>
</protein>
<evidence type="ECO:0000313" key="2">
    <source>
        <dbReference type="EMBL" id="QKE25138.1"/>
    </source>
</evidence>
<proteinExistence type="predicted"/>
<dbReference type="InterPro" id="IPR018247">
    <property type="entry name" value="EF_Hand_1_Ca_BS"/>
</dbReference>
<evidence type="ECO:0000313" key="3">
    <source>
        <dbReference type="Proteomes" id="UP000502065"/>
    </source>
</evidence>
<accession>A0AAE7B0F6</accession>
<feature type="region of interest" description="Disordered" evidence="1">
    <location>
        <begin position="1"/>
        <end position="25"/>
    </location>
</feature>
<evidence type="ECO:0000256" key="1">
    <source>
        <dbReference type="SAM" id="MobiDB-lite"/>
    </source>
</evidence>